<keyword evidence="2" id="KW-1185">Reference proteome</keyword>
<evidence type="ECO:0000313" key="1">
    <source>
        <dbReference type="EMBL" id="MBI1619704.1"/>
    </source>
</evidence>
<proteinExistence type="predicted"/>
<dbReference type="Proteomes" id="UP000601789">
    <property type="component" value="Unassembled WGS sequence"/>
</dbReference>
<dbReference type="InterPro" id="IPR021848">
    <property type="entry name" value="HODM_asu-like"/>
</dbReference>
<evidence type="ECO:0000313" key="2">
    <source>
        <dbReference type="Proteomes" id="UP000601789"/>
    </source>
</evidence>
<accession>A0ABS0SA55</accession>
<dbReference type="RefSeq" id="WP_198474355.1">
    <property type="nucleotide sequence ID" value="NZ_JADGMQ010000002.1"/>
</dbReference>
<comment type="caution">
    <text evidence="1">The sequence shown here is derived from an EMBL/GenBank/DDBJ whole genome shotgun (WGS) entry which is preliminary data.</text>
</comment>
<sequence>MTLAYTPYDGSGPLFKIGLKPMELPGWLEIDELLIPYLAEKNRLFATLPEKVFAAEEGTEDAQAEVLELAVEHLLRHFPETYKRVGDAIEITDHDRKIELQGDAPLKIASLLVQEDLVIMRRGDDGWRLAAASLCFPSSWRLAEKFRKPIDKIHMPVPGFGSGTRNASLIERIFDKLAVDLPIERMNWSLQLNSDLYHPLSDMERDARASDRSSRFGNEDLAASLFIRVERQTLRRLAKTGDILFTIRIYLDPMTRLRAHPDRGQIASAFADQMLALDEDQLDYKGFTADRDMLVSSLRQIAAS</sequence>
<dbReference type="EMBL" id="JADGMQ010000002">
    <property type="protein sequence ID" value="MBI1619704.1"/>
    <property type="molecule type" value="Genomic_DNA"/>
</dbReference>
<gene>
    <name evidence="1" type="ORF">IOD40_03375</name>
</gene>
<name>A0ABS0SA55_9HYPH</name>
<dbReference type="Pfam" id="PF11927">
    <property type="entry name" value="HODM_asu-like"/>
    <property type="match status" value="1"/>
</dbReference>
<protein>
    <submittedName>
        <fullName evidence="1">DUF3445 domain-containing protein</fullName>
    </submittedName>
</protein>
<organism evidence="1 2">
    <name type="scientific">Aquamicrobium zhengzhouense</name>
    <dbReference type="NCBI Taxonomy" id="2781738"/>
    <lineage>
        <taxon>Bacteria</taxon>
        <taxon>Pseudomonadati</taxon>
        <taxon>Pseudomonadota</taxon>
        <taxon>Alphaproteobacteria</taxon>
        <taxon>Hyphomicrobiales</taxon>
        <taxon>Phyllobacteriaceae</taxon>
        <taxon>Aquamicrobium</taxon>
    </lineage>
</organism>
<reference evidence="1 2" key="1">
    <citation type="submission" date="2020-10" db="EMBL/GenBank/DDBJ databases">
        <title>Aquamicrobium zhengzhouensis sp. nov., a exopolysaccharide producing bacterium isolated from farmland soil.</title>
        <authorList>
            <person name="Wang X."/>
        </authorList>
    </citation>
    <scope>NUCLEOTIDE SEQUENCE [LARGE SCALE GENOMIC DNA]</scope>
    <source>
        <strain evidence="2">cd-1</strain>
    </source>
</reference>